<gene>
    <name evidence="3" type="ORF">MHI_LOCUS364221</name>
</gene>
<accession>A0A6V7H4W6</accession>
<feature type="chain" id="PRO_5027632416" description="Glycosyl hydrolase family 13 catalytic domain-containing protein" evidence="2">
    <location>
        <begin position="21"/>
        <end position="61"/>
    </location>
</feature>
<proteinExistence type="predicted"/>
<feature type="signal peptide" evidence="2">
    <location>
        <begin position="1"/>
        <end position="20"/>
    </location>
</feature>
<evidence type="ECO:0000256" key="2">
    <source>
        <dbReference type="SAM" id="SignalP"/>
    </source>
</evidence>
<sequence>MKGVKLVAVVLVLAASLATARIMNKGWWKNAVFYQVYPRSFMDSDGNGVGDLKGRKRYESP</sequence>
<dbReference type="EMBL" id="CAJDYZ010006280">
    <property type="protein sequence ID" value="CAD1473222.1"/>
    <property type="molecule type" value="Genomic_DNA"/>
</dbReference>
<dbReference type="Proteomes" id="UP000752696">
    <property type="component" value="Unassembled WGS sequence"/>
</dbReference>
<evidence type="ECO:0000313" key="4">
    <source>
        <dbReference type="Proteomes" id="UP000752696"/>
    </source>
</evidence>
<comment type="caution">
    <text evidence="3">The sequence shown here is derived from an EMBL/GenBank/DDBJ whole genome shotgun (WGS) entry which is preliminary data.</text>
</comment>
<dbReference type="AlphaFoldDB" id="A0A6V7H4W6"/>
<evidence type="ECO:0008006" key="5">
    <source>
        <dbReference type="Google" id="ProtNLM"/>
    </source>
</evidence>
<evidence type="ECO:0000256" key="1">
    <source>
        <dbReference type="SAM" id="MobiDB-lite"/>
    </source>
</evidence>
<protein>
    <recommendedName>
        <fullName evidence="5">Glycosyl hydrolase family 13 catalytic domain-containing protein</fullName>
    </recommendedName>
</protein>
<organism evidence="3 4">
    <name type="scientific">Heterotrigona itama</name>
    <dbReference type="NCBI Taxonomy" id="395501"/>
    <lineage>
        <taxon>Eukaryota</taxon>
        <taxon>Metazoa</taxon>
        <taxon>Ecdysozoa</taxon>
        <taxon>Arthropoda</taxon>
        <taxon>Hexapoda</taxon>
        <taxon>Insecta</taxon>
        <taxon>Pterygota</taxon>
        <taxon>Neoptera</taxon>
        <taxon>Endopterygota</taxon>
        <taxon>Hymenoptera</taxon>
        <taxon>Apocrita</taxon>
        <taxon>Aculeata</taxon>
        <taxon>Apoidea</taxon>
        <taxon>Anthophila</taxon>
        <taxon>Apidae</taxon>
        <taxon>Heterotrigona</taxon>
    </lineage>
</organism>
<dbReference type="InterPro" id="IPR017853">
    <property type="entry name" value="GH"/>
</dbReference>
<dbReference type="Gene3D" id="3.20.20.80">
    <property type="entry name" value="Glycosidases"/>
    <property type="match status" value="1"/>
</dbReference>
<keyword evidence="4" id="KW-1185">Reference proteome</keyword>
<name>A0A6V7H4W6_9HYME</name>
<reference evidence="3" key="1">
    <citation type="submission" date="2020-07" db="EMBL/GenBank/DDBJ databases">
        <authorList>
            <person name="Nazaruddin N."/>
        </authorList>
    </citation>
    <scope>NUCLEOTIDE SEQUENCE</scope>
</reference>
<dbReference type="SUPFAM" id="SSF51445">
    <property type="entry name" value="(Trans)glycosidases"/>
    <property type="match status" value="1"/>
</dbReference>
<evidence type="ECO:0000313" key="3">
    <source>
        <dbReference type="EMBL" id="CAD1473222.1"/>
    </source>
</evidence>
<dbReference type="OrthoDB" id="1740265at2759"/>
<feature type="region of interest" description="Disordered" evidence="1">
    <location>
        <begin position="42"/>
        <end position="61"/>
    </location>
</feature>
<feature type="non-terminal residue" evidence="3">
    <location>
        <position position="61"/>
    </location>
</feature>
<keyword evidence="2" id="KW-0732">Signal</keyword>